<dbReference type="Proteomes" id="UP001444661">
    <property type="component" value="Unassembled WGS sequence"/>
</dbReference>
<feature type="region of interest" description="Disordered" evidence="1">
    <location>
        <begin position="513"/>
        <end position="552"/>
    </location>
</feature>
<evidence type="ECO:0000313" key="3">
    <source>
        <dbReference type="Proteomes" id="UP001444661"/>
    </source>
</evidence>
<evidence type="ECO:0008006" key="4">
    <source>
        <dbReference type="Google" id="ProtNLM"/>
    </source>
</evidence>
<feature type="compositionally biased region" description="Acidic residues" evidence="1">
    <location>
        <begin position="513"/>
        <end position="522"/>
    </location>
</feature>
<accession>A0ABR1U7T9</accession>
<gene>
    <name evidence="2" type="ORF">PG993_000187</name>
</gene>
<organism evidence="2 3">
    <name type="scientific">Apiospora rasikravindrae</name>
    <dbReference type="NCBI Taxonomy" id="990691"/>
    <lineage>
        <taxon>Eukaryota</taxon>
        <taxon>Fungi</taxon>
        <taxon>Dikarya</taxon>
        <taxon>Ascomycota</taxon>
        <taxon>Pezizomycotina</taxon>
        <taxon>Sordariomycetes</taxon>
        <taxon>Xylariomycetidae</taxon>
        <taxon>Amphisphaeriales</taxon>
        <taxon>Apiosporaceae</taxon>
        <taxon>Apiospora</taxon>
    </lineage>
</organism>
<protein>
    <recommendedName>
        <fullName evidence="4">Fungal N-terminal domain-containing protein</fullName>
    </recommendedName>
</protein>
<evidence type="ECO:0000256" key="1">
    <source>
        <dbReference type="SAM" id="MobiDB-lite"/>
    </source>
</evidence>
<name>A0ABR1U7T9_9PEZI</name>
<comment type="caution">
    <text evidence="2">The sequence shown here is derived from an EMBL/GenBank/DDBJ whole genome shotgun (WGS) entry which is preliminary data.</text>
</comment>
<feature type="region of interest" description="Disordered" evidence="1">
    <location>
        <begin position="252"/>
        <end position="284"/>
    </location>
</feature>
<proteinExistence type="predicted"/>
<feature type="region of interest" description="Disordered" evidence="1">
    <location>
        <begin position="584"/>
        <end position="673"/>
    </location>
</feature>
<keyword evidence="3" id="KW-1185">Reference proteome</keyword>
<evidence type="ECO:0000313" key="2">
    <source>
        <dbReference type="EMBL" id="KAK8054960.1"/>
    </source>
</evidence>
<sequence>MDPSNIVSIIELSTSALKLGSKVYDEFFGHDPSVKKLQRLNVRLQGLHELLQKIAKAGIALLNAQYLGTATTLRECKAFLDDYEATLSSKSGIRVAVQRTGFLFSESRLEGFNKRIDDHFQELSTYMNVELINHSDRLVDEIALTRPNRRRISHGEQLVASPEPIPQRRLTGETLTEGGSISLPNPRPPILDVPSRPLSVTSSLKQLVVPLLEDTGPASPRSSRVECNIASSFLSPTLTHGVNGAASYPASIAEDEEDVQDNPVGFPEGRPRREDQPAGPQLQSAPDELTVVQNGIQGRPLKLVLGSRGQIDLMSDRYSVQETGEFRIVEWTTAGARLRHFSKSSPPPRTTICLHLLADTKTQVPRNETRIPYTKPNDKTLEVSFLPRSTKHTFEVTDGHGGTRTVQEAPRYYFTYKPDRETFQRRVRNRQFLEMVQALVVHSREERHIAKDVHLKIWRTDAADDSPILSFAHHEKGHHGSHHVEYKIRWFQRAPEFKGETRLVLRAYSPESDLEYGPDVEEPPPTTTRRPSFGERIMRRNSGRSRSPSVGGRTTAVLYEQKGEVPPAHVQRLGYLEIEFQTSMSGVHPGPKEPRRADQPATTSVAAAQLDLSPHARGPSSPTTRREPQSEQYRALSRYHFPGTPALQQQEGPAWPFSRDASLGSRQAHEEPP</sequence>
<dbReference type="EMBL" id="JAQQWK010000001">
    <property type="protein sequence ID" value="KAK8054960.1"/>
    <property type="molecule type" value="Genomic_DNA"/>
</dbReference>
<reference evidence="2 3" key="1">
    <citation type="submission" date="2023-01" db="EMBL/GenBank/DDBJ databases">
        <title>Analysis of 21 Apiospora genomes using comparative genomics revels a genus with tremendous synthesis potential of carbohydrate active enzymes and secondary metabolites.</title>
        <authorList>
            <person name="Sorensen T."/>
        </authorList>
    </citation>
    <scope>NUCLEOTIDE SEQUENCE [LARGE SCALE GENOMIC DNA]</scope>
    <source>
        <strain evidence="2 3">CBS 33761</strain>
    </source>
</reference>